<dbReference type="EMBL" id="MT631719">
    <property type="protein sequence ID" value="QNO58269.1"/>
    <property type="molecule type" value="Genomic_DNA"/>
</dbReference>
<dbReference type="InterPro" id="IPR013783">
    <property type="entry name" value="Ig-like_fold"/>
</dbReference>
<name>A0A7G9ZDD5_9EURY</name>
<dbReference type="InterPro" id="IPR021779">
    <property type="entry name" value="DUF3344"/>
</dbReference>
<gene>
    <name evidence="3" type="ORF">BFNMBJLP_00003</name>
</gene>
<accession>A0A7G9ZDD5</accession>
<protein>
    <submittedName>
        <fullName evidence="3">Uncharacterized protein</fullName>
    </submittedName>
</protein>
<evidence type="ECO:0000259" key="2">
    <source>
        <dbReference type="Pfam" id="PF11824"/>
    </source>
</evidence>
<evidence type="ECO:0000259" key="1">
    <source>
        <dbReference type="Pfam" id="PF07705"/>
    </source>
</evidence>
<evidence type="ECO:0000313" key="3">
    <source>
        <dbReference type="EMBL" id="QNO58269.1"/>
    </source>
</evidence>
<dbReference type="InterPro" id="IPR011635">
    <property type="entry name" value="CARDB"/>
</dbReference>
<dbReference type="Gene3D" id="2.60.40.10">
    <property type="entry name" value="Immunoglobulins"/>
    <property type="match status" value="1"/>
</dbReference>
<sequence>MKKRDIALIVAVAIVAFGILPICAQGDLQRSGEEPDLIITEIKAYHNNTDCPAWFNLSNEIDVTVKNNGSTPAKASNLSLYIDDDFFGRVPVSSLAAGANETVTFENWKPIGDDCLKTTDNICYFNWSFRDYNVTAVADCDNEVAETNETNNEMLVLDPEKTRACYNGYMADEPLENVAHGTLHGALLFTTGDGVYSCLYSVGDTQVTNYDISLPETATVILADLNVYYKMTEPFEACPEMEVSIENRTGTYVLPLERAYNDMNCTCPGASRVSAWGNYVYNLTGYITGSGTYTVTVKNKCTEKSKCFCTAAPGIALVYEE</sequence>
<organism evidence="3">
    <name type="scientific">Candidatus Methanophaga sp. ANME-1 ERB7</name>
    <dbReference type="NCBI Taxonomy" id="2759913"/>
    <lineage>
        <taxon>Archaea</taxon>
        <taxon>Methanobacteriati</taxon>
        <taxon>Methanobacteriota</taxon>
        <taxon>Stenosarchaea group</taxon>
        <taxon>Methanomicrobia</taxon>
        <taxon>Candidatus Methanophagales</taxon>
        <taxon>Candidatus Methanophagaceae</taxon>
        <taxon>Candidatus Methanophaga</taxon>
    </lineage>
</organism>
<proteinExistence type="predicted"/>
<dbReference type="AlphaFoldDB" id="A0A7G9ZDD5"/>
<reference evidence="3" key="1">
    <citation type="submission" date="2020-06" db="EMBL/GenBank/DDBJ databases">
        <title>Unique genomic features of the anaerobic methanotrophic archaea.</title>
        <authorList>
            <person name="Chadwick G.L."/>
            <person name="Skennerton C.T."/>
            <person name="Laso-Perez R."/>
            <person name="Leu A.O."/>
            <person name="Speth D.R."/>
            <person name="Yu H."/>
            <person name="Morgan-Lang C."/>
            <person name="Hatzenpichler R."/>
            <person name="Goudeau D."/>
            <person name="Malmstrom R."/>
            <person name="Brazelton W.J."/>
            <person name="Woyke T."/>
            <person name="Hallam S.J."/>
            <person name="Tyson G.W."/>
            <person name="Wegener G."/>
            <person name="Boetius A."/>
            <person name="Orphan V."/>
        </authorList>
    </citation>
    <scope>NUCLEOTIDE SEQUENCE</scope>
</reference>
<dbReference type="Pfam" id="PF07705">
    <property type="entry name" value="CARDB"/>
    <property type="match status" value="1"/>
</dbReference>
<dbReference type="Pfam" id="PF11824">
    <property type="entry name" value="DUF3344"/>
    <property type="match status" value="1"/>
</dbReference>
<feature type="domain" description="CARDB" evidence="1">
    <location>
        <begin position="35"/>
        <end position="154"/>
    </location>
</feature>
<feature type="domain" description="DUF3344" evidence="2">
    <location>
        <begin position="168"/>
        <end position="320"/>
    </location>
</feature>